<dbReference type="EMBL" id="MSTI01000145">
    <property type="protein sequence ID" value="OLV16366.1"/>
    <property type="molecule type" value="Genomic_DNA"/>
</dbReference>
<dbReference type="Proteomes" id="UP000186607">
    <property type="component" value="Unassembled WGS sequence"/>
</dbReference>
<sequence length="295" mass="31437">MTVDENSPIHFLNGLTPDQAAVTDARAYARMLPTAGRVAGRIEDLCHCFSSFAADVAGPRLPSAHATALNVLAYAASGLYALLEDAQRPGMGDGWATLTRARLWAVDKCQAATAPLPPKAVEGLHLAFSNRHMLPTWAGEQGRTLEAGELAAWWTVAHLLEAAPHLEDGEAEDLTTAVLEALTPGPYPYARAAHLTTQLFAVQHEALPVNTAQYVEQMPGHMVRVGMGGGEFYEVSRAQVSFTPLPDGSAFLGLLVGTPDAHTVRLEPEDARTVCAVLGFDYPSPDGRGPVSHLN</sequence>
<reference evidence="1 2" key="1">
    <citation type="submission" date="2017-01" db="EMBL/GenBank/DDBJ databases">
        <title>Genome Analysis of Deinococcus marmoris KOPRI26562.</title>
        <authorList>
            <person name="Kim J.H."/>
            <person name="Oh H.-M."/>
        </authorList>
    </citation>
    <scope>NUCLEOTIDE SEQUENCE [LARGE SCALE GENOMIC DNA]</scope>
    <source>
        <strain evidence="1 2">KOPRI26562</strain>
    </source>
</reference>
<dbReference type="RefSeq" id="WP_075835682.1">
    <property type="nucleotide sequence ID" value="NZ_MSTI01000145.1"/>
</dbReference>
<evidence type="ECO:0000313" key="2">
    <source>
        <dbReference type="Proteomes" id="UP000186607"/>
    </source>
</evidence>
<protein>
    <submittedName>
        <fullName evidence="1">Uncharacterized protein</fullName>
    </submittedName>
</protein>
<keyword evidence="2" id="KW-1185">Reference proteome</keyword>
<comment type="caution">
    <text evidence="1">The sequence shown here is derived from an EMBL/GenBank/DDBJ whole genome shotgun (WGS) entry which is preliminary data.</text>
</comment>
<gene>
    <name evidence="1" type="ORF">BOO71_0012229</name>
</gene>
<proteinExistence type="predicted"/>
<dbReference type="OrthoDB" id="9829159at2"/>
<accession>A0A1U7NTX5</accession>
<evidence type="ECO:0000313" key="1">
    <source>
        <dbReference type="EMBL" id="OLV16366.1"/>
    </source>
</evidence>
<organism evidence="1 2">
    <name type="scientific">Deinococcus marmoris</name>
    <dbReference type="NCBI Taxonomy" id="249408"/>
    <lineage>
        <taxon>Bacteria</taxon>
        <taxon>Thermotogati</taxon>
        <taxon>Deinococcota</taxon>
        <taxon>Deinococci</taxon>
        <taxon>Deinococcales</taxon>
        <taxon>Deinococcaceae</taxon>
        <taxon>Deinococcus</taxon>
    </lineage>
</organism>
<name>A0A1U7NTX5_9DEIO</name>
<dbReference type="AlphaFoldDB" id="A0A1U7NTX5"/>